<protein>
    <submittedName>
        <fullName evidence="1">Uncharacterized protein</fullName>
    </submittedName>
</protein>
<organism evidence="1 2">
    <name type="scientific">Stylosanthes scabra</name>
    <dbReference type="NCBI Taxonomy" id="79078"/>
    <lineage>
        <taxon>Eukaryota</taxon>
        <taxon>Viridiplantae</taxon>
        <taxon>Streptophyta</taxon>
        <taxon>Embryophyta</taxon>
        <taxon>Tracheophyta</taxon>
        <taxon>Spermatophyta</taxon>
        <taxon>Magnoliopsida</taxon>
        <taxon>eudicotyledons</taxon>
        <taxon>Gunneridae</taxon>
        <taxon>Pentapetalae</taxon>
        <taxon>rosids</taxon>
        <taxon>fabids</taxon>
        <taxon>Fabales</taxon>
        <taxon>Fabaceae</taxon>
        <taxon>Papilionoideae</taxon>
        <taxon>50 kb inversion clade</taxon>
        <taxon>dalbergioids sensu lato</taxon>
        <taxon>Dalbergieae</taxon>
        <taxon>Pterocarpus clade</taxon>
        <taxon>Stylosanthes</taxon>
    </lineage>
</organism>
<dbReference type="Proteomes" id="UP001341840">
    <property type="component" value="Unassembled WGS sequence"/>
</dbReference>
<dbReference type="EMBL" id="JASCZI010030216">
    <property type="protein sequence ID" value="MED6118586.1"/>
    <property type="molecule type" value="Genomic_DNA"/>
</dbReference>
<evidence type="ECO:0000313" key="1">
    <source>
        <dbReference type="EMBL" id="MED6118586.1"/>
    </source>
</evidence>
<evidence type="ECO:0000313" key="2">
    <source>
        <dbReference type="Proteomes" id="UP001341840"/>
    </source>
</evidence>
<reference evidence="1 2" key="1">
    <citation type="journal article" date="2023" name="Plants (Basel)">
        <title>Bridging the Gap: Combining Genomics and Transcriptomics Approaches to Understand Stylosanthes scabra, an Orphan Legume from the Brazilian Caatinga.</title>
        <authorList>
            <person name="Ferreira-Neto J.R.C."/>
            <person name="da Silva M.D."/>
            <person name="Binneck E."/>
            <person name="de Melo N.F."/>
            <person name="da Silva R.H."/>
            <person name="de Melo A.L.T.M."/>
            <person name="Pandolfi V."/>
            <person name="Bustamante F.O."/>
            <person name="Brasileiro-Vidal A.C."/>
            <person name="Benko-Iseppon A.M."/>
        </authorList>
    </citation>
    <scope>NUCLEOTIDE SEQUENCE [LARGE SCALE GENOMIC DNA]</scope>
    <source>
        <tissue evidence="1">Leaves</tissue>
    </source>
</reference>
<sequence length="203" mass="23961">MGRRRDIVHPNLEVNSHLVIEMADLAIHEPNENLRLVKVLSCTKLFHTKAGLYMFDLQLLAKDKANNRTYKCFIRLQQRRQKNQLIHQTVNRFELLPWPESASLMSRGRKIVRPNLEVNSHLVIEMAELAIHERNENLRLVKVLSCTELFHTKFGSKMVDLHLLAKDKANNKTYKYFVRLYQSRRQNQLIHQTVIKFEPLSQP</sequence>
<proteinExistence type="predicted"/>
<gene>
    <name evidence="1" type="ORF">PIB30_004191</name>
</gene>
<accession>A0ABU6R3X1</accession>
<keyword evidence="2" id="KW-1185">Reference proteome</keyword>
<name>A0ABU6R3X1_9FABA</name>
<comment type="caution">
    <text evidence="1">The sequence shown here is derived from an EMBL/GenBank/DDBJ whole genome shotgun (WGS) entry which is preliminary data.</text>
</comment>